<evidence type="ECO:0000313" key="5">
    <source>
        <dbReference type="Proteomes" id="UP001549749"/>
    </source>
</evidence>
<keyword evidence="3" id="KW-0067">ATP-binding</keyword>
<comment type="caution">
    <text evidence="4">The sequence shown here is derived from an EMBL/GenBank/DDBJ whole genome shotgun (WGS) entry which is preliminary data.</text>
</comment>
<dbReference type="Gene3D" id="3.30.420.40">
    <property type="match status" value="2"/>
</dbReference>
<dbReference type="PROSITE" id="PS01036">
    <property type="entry name" value="HSP70_3"/>
    <property type="match status" value="1"/>
</dbReference>
<dbReference type="CDD" id="cd24029">
    <property type="entry name" value="ASKHA_NBD_HSP70_DnaK_HscA_HscC"/>
    <property type="match status" value="1"/>
</dbReference>
<dbReference type="Proteomes" id="UP001549749">
    <property type="component" value="Unassembled WGS sequence"/>
</dbReference>
<dbReference type="InterPro" id="IPR013126">
    <property type="entry name" value="Hsp_70_fam"/>
</dbReference>
<dbReference type="Gene3D" id="3.90.640.10">
    <property type="entry name" value="Actin, Chain A, domain 4"/>
    <property type="match status" value="1"/>
</dbReference>
<evidence type="ECO:0000256" key="1">
    <source>
        <dbReference type="ARBA" id="ARBA00007381"/>
    </source>
</evidence>
<dbReference type="InterPro" id="IPR029047">
    <property type="entry name" value="HSP70_peptide-bd_sf"/>
</dbReference>
<gene>
    <name evidence="4" type="ORF">ABR189_02710</name>
</gene>
<keyword evidence="2" id="KW-0547">Nucleotide-binding</keyword>
<dbReference type="EMBL" id="JBEXAC010000001">
    <property type="protein sequence ID" value="MET6996257.1"/>
    <property type="molecule type" value="Genomic_DNA"/>
</dbReference>
<dbReference type="SUPFAM" id="SSF100920">
    <property type="entry name" value="Heat shock protein 70kD (HSP70), peptide-binding domain"/>
    <property type="match status" value="1"/>
</dbReference>
<dbReference type="SUPFAM" id="SSF53067">
    <property type="entry name" value="Actin-like ATPase domain"/>
    <property type="match status" value="2"/>
</dbReference>
<dbReference type="PANTHER" id="PTHR19375">
    <property type="entry name" value="HEAT SHOCK PROTEIN 70KDA"/>
    <property type="match status" value="1"/>
</dbReference>
<dbReference type="Pfam" id="PF00012">
    <property type="entry name" value="HSP70"/>
    <property type="match status" value="1"/>
</dbReference>
<keyword evidence="5" id="KW-1185">Reference proteome</keyword>
<reference evidence="4 5" key="1">
    <citation type="submission" date="2024-06" db="EMBL/GenBank/DDBJ databases">
        <title>Chitinophaga defluvii sp. nov., isolated from municipal sewage.</title>
        <authorList>
            <person name="Zhang L."/>
        </authorList>
    </citation>
    <scope>NUCLEOTIDE SEQUENCE [LARGE SCALE GENOMIC DNA]</scope>
    <source>
        <strain evidence="4 5">H8</strain>
    </source>
</reference>
<dbReference type="PRINTS" id="PR00301">
    <property type="entry name" value="HEATSHOCK70"/>
</dbReference>
<dbReference type="InterPro" id="IPR018181">
    <property type="entry name" value="Heat_shock_70_CS"/>
</dbReference>
<dbReference type="RefSeq" id="WP_354658904.1">
    <property type="nucleotide sequence ID" value="NZ_JBEXAC010000001.1"/>
</dbReference>
<evidence type="ECO:0000256" key="2">
    <source>
        <dbReference type="ARBA" id="ARBA00022741"/>
    </source>
</evidence>
<name>A0ABV2SZP7_9BACT</name>
<dbReference type="PROSITE" id="PS00297">
    <property type="entry name" value="HSP70_1"/>
    <property type="match status" value="1"/>
</dbReference>
<evidence type="ECO:0000313" key="4">
    <source>
        <dbReference type="EMBL" id="MET6996257.1"/>
    </source>
</evidence>
<organism evidence="4 5">
    <name type="scientific">Chitinophaga defluvii</name>
    <dbReference type="NCBI Taxonomy" id="3163343"/>
    <lineage>
        <taxon>Bacteria</taxon>
        <taxon>Pseudomonadati</taxon>
        <taxon>Bacteroidota</taxon>
        <taxon>Chitinophagia</taxon>
        <taxon>Chitinophagales</taxon>
        <taxon>Chitinophagaceae</taxon>
        <taxon>Chitinophaga</taxon>
    </lineage>
</organism>
<accession>A0ABV2SZP7</accession>
<sequence length="835" mass="93813">MNNNINFGIDLGTTNSLIAKFQDGKVEIFKNPYGQKLTLPSVVAFRKDRIIVGDKARALIEKDPENVFASFKRKMGTAESFFVPNLGDFKTPAALSAQVLKELKNFVHTGETPDAVVITIPASFDTIQCNATKKAGYEAGFKEVALLHEPIAACLAFANKQEAQTKMKGQWLVYDLGGGTFDVALVRFAEGEMKVIDHEGDNYLGGVDFDMAVIDHLVIPYLEKRYKLPDFSRELKGAKGKYNTLYYSLIKKAEEVKVQLTTDLFAELEFEITDQDGTLHDICFTITREDFEGCIYNKVIYSTELVKKILSRNQVSGREVREVVLIGGSTYIPLVKQLVAKELGIAVNCTVDPTTAVVMGAAYYAGGKVKQLLPDTVSPAGEKGLVSVRNIRFKTAYQKITQDLSAYFTAIVSGDLDGCTYRIVRADGGYDSGIKRLKERISEVLLLAPDTCNRFELTVFDEEHQPVPVQKTVIEITHGKFSVQGQPLPDDICIEVDDIENNITRLEVIFEKNAILPLRKTITRELVKTIMRGSDDSLMINVVEGSRYAVPLSCVPVGVIEITARELASDLVKGSDIEITLEMSESRDLTITATLLLNDQAFSDVFNPSVRYVNMNKLREELTVLHRQALKLLKQYENSQEYELAASLQYLESEINKAIMVLQGQGEDDVTDKKYQLEENKRKLAQQLDAVGKEQQLVHLVEQYYEYRNYCEALIKESAEPAWQLKLDEIMTAEKVSLASQSAYTIKTKVAALKKLAWDMKKDQDYTWINIFHHYTTLPLTQFTDEKKAARYIGVGERALERHNYKELKVAVLALHHLLPDEQKDEKRMKGTGIG</sequence>
<proteinExistence type="inferred from homology"/>
<dbReference type="InterPro" id="IPR043129">
    <property type="entry name" value="ATPase_NBD"/>
</dbReference>
<evidence type="ECO:0000256" key="3">
    <source>
        <dbReference type="ARBA" id="ARBA00022840"/>
    </source>
</evidence>
<comment type="similarity">
    <text evidence="1">Belongs to the heat shock protein 70 family.</text>
</comment>
<protein>
    <submittedName>
        <fullName evidence="4">Hsp70 family protein</fullName>
    </submittedName>
</protein>